<organism evidence="4 5">
    <name type="scientific">Rubus argutus</name>
    <name type="common">Southern blackberry</name>
    <dbReference type="NCBI Taxonomy" id="59490"/>
    <lineage>
        <taxon>Eukaryota</taxon>
        <taxon>Viridiplantae</taxon>
        <taxon>Streptophyta</taxon>
        <taxon>Embryophyta</taxon>
        <taxon>Tracheophyta</taxon>
        <taxon>Spermatophyta</taxon>
        <taxon>Magnoliopsida</taxon>
        <taxon>eudicotyledons</taxon>
        <taxon>Gunneridae</taxon>
        <taxon>Pentapetalae</taxon>
        <taxon>rosids</taxon>
        <taxon>fabids</taxon>
        <taxon>Rosales</taxon>
        <taxon>Rosaceae</taxon>
        <taxon>Rosoideae</taxon>
        <taxon>Rosoideae incertae sedis</taxon>
        <taxon>Rubus</taxon>
    </lineage>
</organism>
<reference evidence="4 5" key="1">
    <citation type="journal article" date="2023" name="G3 (Bethesda)">
        <title>A chromosome-length genome assembly and annotation of blackberry (Rubus argutus, cv. 'Hillquist').</title>
        <authorList>
            <person name="Bruna T."/>
            <person name="Aryal R."/>
            <person name="Dudchenko O."/>
            <person name="Sargent D.J."/>
            <person name="Mead D."/>
            <person name="Buti M."/>
            <person name="Cavallini A."/>
            <person name="Hytonen T."/>
            <person name="Andres J."/>
            <person name="Pham M."/>
            <person name="Weisz D."/>
            <person name="Mascagni F."/>
            <person name="Usai G."/>
            <person name="Natali L."/>
            <person name="Bassil N."/>
            <person name="Fernandez G.E."/>
            <person name="Lomsadze A."/>
            <person name="Armour M."/>
            <person name="Olukolu B."/>
            <person name="Poorten T."/>
            <person name="Britton C."/>
            <person name="Davik J."/>
            <person name="Ashrafi H."/>
            <person name="Aiden E.L."/>
            <person name="Borodovsky M."/>
            <person name="Worthington M."/>
        </authorList>
    </citation>
    <scope>NUCLEOTIDE SEQUENCE [LARGE SCALE GENOMIC DNA]</scope>
    <source>
        <strain evidence="4">PI 553951</strain>
    </source>
</reference>
<keyword evidence="3" id="KW-1133">Transmembrane helix</keyword>
<dbReference type="PANTHER" id="PTHR31415">
    <property type="entry name" value="OS05G0367900 PROTEIN"/>
    <property type="match status" value="1"/>
</dbReference>
<sequence>MNRETKIIVFGTCFGIIFFIAGTLLVLFLCGTSNLEVKITKASLTQFNLNNEKDTLNYNLALDVAIGNTKHVHYRSIEVVAKYENESFAFVNSPPYTQRDKKTTIMNLIFQGPHEVWFSESDLSHFKLETDAGVYSIDVVVTLRIRGHIHVYKREWICRLKLPLSSNQESPSPNFEATKCFV</sequence>
<comment type="caution">
    <text evidence="4">The sequence shown here is derived from an EMBL/GenBank/DDBJ whole genome shotgun (WGS) entry which is preliminary data.</text>
</comment>
<proteinExistence type="predicted"/>
<evidence type="ECO:0000256" key="2">
    <source>
        <dbReference type="ARBA" id="ARBA00023136"/>
    </source>
</evidence>
<evidence type="ECO:0008006" key="6">
    <source>
        <dbReference type="Google" id="ProtNLM"/>
    </source>
</evidence>
<dbReference type="PANTHER" id="PTHR31415:SF109">
    <property type="entry name" value="NDR1_HIN1-LIKE PROTEIN 10"/>
    <property type="match status" value="1"/>
</dbReference>
<evidence type="ECO:0000313" key="5">
    <source>
        <dbReference type="Proteomes" id="UP001457282"/>
    </source>
</evidence>
<dbReference type="InterPro" id="IPR044839">
    <property type="entry name" value="NDR1-like"/>
</dbReference>
<name>A0AAW1VZL1_RUBAR</name>
<keyword evidence="5" id="KW-1185">Reference proteome</keyword>
<feature type="transmembrane region" description="Helical" evidence="3">
    <location>
        <begin position="7"/>
        <end position="29"/>
    </location>
</feature>
<keyword evidence="2 3" id="KW-0472">Membrane</keyword>
<dbReference type="AlphaFoldDB" id="A0AAW1VZL1"/>
<gene>
    <name evidence="4" type="ORF">M0R45_037058</name>
</gene>
<evidence type="ECO:0000313" key="4">
    <source>
        <dbReference type="EMBL" id="KAK9913235.1"/>
    </source>
</evidence>
<keyword evidence="3" id="KW-0812">Transmembrane</keyword>
<accession>A0AAW1VZL1</accession>
<evidence type="ECO:0000256" key="3">
    <source>
        <dbReference type="SAM" id="Phobius"/>
    </source>
</evidence>
<comment type="subcellular location">
    <subcellularLocation>
        <location evidence="1">Membrane</location>
    </subcellularLocation>
</comment>
<dbReference type="Proteomes" id="UP001457282">
    <property type="component" value="Unassembled WGS sequence"/>
</dbReference>
<evidence type="ECO:0000256" key="1">
    <source>
        <dbReference type="ARBA" id="ARBA00004370"/>
    </source>
</evidence>
<protein>
    <recommendedName>
        <fullName evidence="6">Late embryogenesis abundant protein LEA-2 subgroup domain-containing protein</fullName>
    </recommendedName>
</protein>
<dbReference type="GO" id="GO:0098542">
    <property type="term" value="P:defense response to other organism"/>
    <property type="evidence" value="ECO:0007669"/>
    <property type="project" value="InterPro"/>
</dbReference>
<dbReference type="GO" id="GO:0005886">
    <property type="term" value="C:plasma membrane"/>
    <property type="evidence" value="ECO:0007669"/>
    <property type="project" value="TreeGrafter"/>
</dbReference>
<dbReference type="EMBL" id="JBEDUW010000007">
    <property type="protein sequence ID" value="KAK9913235.1"/>
    <property type="molecule type" value="Genomic_DNA"/>
</dbReference>
<dbReference type="GO" id="GO:0009506">
    <property type="term" value="C:plasmodesma"/>
    <property type="evidence" value="ECO:0007669"/>
    <property type="project" value="TreeGrafter"/>
</dbReference>